<comment type="caution">
    <text evidence="3">The sequence shown here is derived from an EMBL/GenBank/DDBJ whole genome shotgun (WGS) entry which is preliminary data.</text>
</comment>
<dbReference type="STRING" id="1423790.BN53_03520"/>
<dbReference type="GO" id="GO:0006465">
    <property type="term" value="P:signal peptide processing"/>
    <property type="evidence" value="ECO:0007669"/>
    <property type="project" value="TreeGrafter"/>
</dbReference>
<dbReference type="PANTHER" id="PTHR30487:SF0">
    <property type="entry name" value="PREPILIN LEADER PEPTIDASE_N-METHYLTRANSFERASE-RELATED"/>
    <property type="match status" value="1"/>
</dbReference>
<evidence type="ECO:0000313" key="3">
    <source>
        <dbReference type="EMBL" id="CCI85154.1"/>
    </source>
</evidence>
<organism evidence="3 4">
    <name type="scientific">Lactobacillus pasteurii DSM 23907 = CRBIP 24.76</name>
    <dbReference type="NCBI Taxonomy" id="1423790"/>
    <lineage>
        <taxon>Bacteria</taxon>
        <taxon>Bacillati</taxon>
        <taxon>Bacillota</taxon>
        <taxon>Bacilli</taxon>
        <taxon>Lactobacillales</taxon>
        <taxon>Lactobacillaceae</taxon>
        <taxon>Lactobacillus</taxon>
    </lineage>
</organism>
<dbReference type="GO" id="GO:0004190">
    <property type="term" value="F:aspartic-type endopeptidase activity"/>
    <property type="evidence" value="ECO:0007669"/>
    <property type="project" value="TreeGrafter"/>
</dbReference>
<dbReference type="MEROPS" id="A24.019"/>
<feature type="transmembrane region" description="Helical" evidence="1">
    <location>
        <begin position="145"/>
        <end position="161"/>
    </location>
</feature>
<dbReference type="EMBL" id="CAKD01000020">
    <property type="protein sequence ID" value="CCI85154.1"/>
    <property type="molecule type" value="Genomic_DNA"/>
</dbReference>
<dbReference type="PATRIC" id="fig|1423790.3.peg.1177"/>
<keyword evidence="1" id="KW-1133">Transmembrane helix</keyword>
<feature type="transmembrane region" description="Helical" evidence="1">
    <location>
        <begin position="173"/>
        <end position="201"/>
    </location>
</feature>
<evidence type="ECO:0000259" key="2">
    <source>
        <dbReference type="Pfam" id="PF06750"/>
    </source>
</evidence>
<keyword evidence="1" id="KW-0472">Membrane</keyword>
<gene>
    <name evidence="3" type="ORF">BN53_03520</name>
</gene>
<proteinExistence type="predicted"/>
<dbReference type="GO" id="GO:0005886">
    <property type="term" value="C:plasma membrane"/>
    <property type="evidence" value="ECO:0007669"/>
    <property type="project" value="TreeGrafter"/>
</dbReference>
<feature type="transmembrane region" description="Helical" evidence="1">
    <location>
        <begin position="97"/>
        <end position="115"/>
    </location>
</feature>
<keyword evidence="1" id="KW-0812">Transmembrane</keyword>
<feature type="domain" description="Prepilin peptidase A24 N-terminal" evidence="2">
    <location>
        <begin position="10"/>
        <end position="89"/>
    </location>
</feature>
<name>I7KL70_9LACO</name>
<dbReference type="PANTHER" id="PTHR30487">
    <property type="entry name" value="TYPE 4 PREPILIN-LIKE PROTEINS LEADER PEPTIDE-PROCESSING ENZYME"/>
    <property type="match status" value="1"/>
</dbReference>
<dbReference type="Proteomes" id="UP000009311">
    <property type="component" value="Unassembled WGS sequence"/>
</dbReference>
<dbReference type="InterPro" id="IPR010627">
    <property type="entry name" value="Prepilin_pept_A24_N"/>
</dbReference>
<dbReference type="InterPro" id="IPR050882">
    <property type="entry name" value="Prepilin_peptidase/N-MTase"/>
</dbReference>
<evidence type="ECO:0000313" key="4">
    <source>
        <dbReference type="Proteomes" id="UP000009311"/>
    </source>
</evidence>
<evidence type="ECO:0000256" key="1">
    <source>
        <dbReference type="SAM" id="Phobius"/>
    </source>
</evidence>
<dbReference type="RefSeq" id="WP_009559705.1">
    <property type="nucleotide sequence ID" value="NZ_AYZN01000003.1"/>
</dbReference>
<reference evidence="3 4" key="1">
    <citation type="submission" date="2012-06" db="EMBL/GenBank/DDBJ databases">
        <title>Draft Genome Sequence of Lactobacillus pasteurii CRBIP 24.76T.</title>
        <authorList>
            <person name="Cousin S."/>
            <person name="Bouchier C."/>
            <person name="Loux V."/>
            <person name="Ma L."/>
            <person name="Creno S."/>
            <person name="Bizet C."/>
            <person name="Clermont D."/>
        </authorList>
    </citation>
    <scope>NUCLEOTIDE SEQUENCE [LARGE SCALE GENOMIC DNA]</scope>
    <source>
        <strain evidence="4">CRBIP 24.76T</strain>
    </source>
</reference>
<sequence length="235" mass="27190">MIYYLSNFFIGACVASHANLVFNRLQIDNYQLILSRSYCFACKKQLRFWDTLPIISYLYLRGKCHYCQTKISAEHLLIELIGGFSFVLLDFSKINSYFLAILLFFLLIISLFDYFEQEFPIYLLFCPLLALIGKRLLFPLKLDSLSLLNFLPMIIAFGLMIKKEKLGEGDLLIYLLLVGFFSAQSANLIMLLACILCLVVFPITKKKSHQALPFVPYIYAATILFNNYQLFQIIN</sequence>
<keyword evidence="4" id="KW-1185">Reference proteome</keyword>
<dbReference type="OrthoDB" id="9789291at2"/>
<dbReference type="eggNOG" id="COG1989">
    <property type="taxonomic scope" value="Bacteria"/>
</dbReference>
<dbReference type="AlphaFoldDB" id="I7KL70"/>
<protein>
    <submittedName>
        <fullName evidence="3">Type IV prepilin peptidase</fullName>
    </submittedName>
</protein>
<accession>I7KL70</accession>
<feature type="transmembrane region" description="Helical" evidence="1">
    <location>
        <begin position="121"/>
        <end position="138"/>
    </location>
</feature>
<dbReference type="Pfam" id="PF06750">
    <property type="entry name" value="A24_N_bact"/>
    <property type="match status" value="1"/>
</dbReference>